<keyword evidence="1" id="KW-0378">Hydrolase</keyword>
<comment type="caution">
    <text evidence="3">The sequence shown here is derived from an EMBL/GenBank/DDBJ whole genome shotgun (WGS) entry which is preliminary data.</text>
</comment>
<dbReference type="AlphaFoldDB" id="A0A9P4X097"/>
<evidence type="ECO:0000259" key="2">
    <source>
        <dbReference type="Pfam" id="PF02018"/>
    </source>
</evidence>
<dbReference type="EMBL" id="SWKV01000003">
    <property type="protein sequence ID" value="KAF3047063.1"/>
    <property type="molecule type" value="Genomic_DNA"/>
</dbReference>
<dbReference type="Pfam" id="PF02018">
    <property type="entry name" value="CBM_4_9"/>
    <property type="match status" value="1"/>
</dbReference>
<evidence type="ECO:0000313" key="3">
    <source>
        <dbReference type="EMBL" id="KAF3047063.1"/>
    </source>
</evidence>
<dbReference type="GO" id="GO:0016798">
    <property type="term" value="F:hydrolase activity, acting on glycosyl bonds"/>
    <property type="evidence" value="ECO:0007669"/>
    <property type="project" value="InterPro"/>
</dbReference>
<sequence length="337" mass="34635">MKNALNAAQADDGVVGVVVVSREPAPTPIPQPTPTACPSAFTCPENDGCTFRSSNALVYALSCGTDYYGGDFTSLWAASLPMCAQACADSSQCVAASFGGGKGAGICYLKDKNNGAGASENADAIAIDTRIAPSSSPTPSASSSAILSSSVTSVTSGTTSFAFTPVPTSITATSTATSTSASAPIPTQVIFNGDFEGNSHAPWSLDGFALVSGTVTGQSTTNAHDGDHSFQAQGESANNYWLMEMSQTVTVVPGQAYDVYVWSKQAIYGNCDVTVNYNGQSVFGFQPATSYGEETGRIAAGMTIKAEGVLRLSVQCARGGPQARLWLDDISMIQAKP</sequence>
<protein>
    <recommendedName>
        <fullName evidence="2">CBM-cenC domain-containing protein</fullName>
    </recommendedName>
</protein>
<name>A0A9P4X097_9PLEO</name>
<dbReference type="Gene3D" id="3.50.4.10">
    <property type="entry name" value="Hepatocyte Growth Factor"/>
    <property type="match status" value="1"/>
</dbReference>
<gene>
    <name evidence="3" type="ORF">E8E12_010932</name>
</gene>
<dbReference type="Proteomes" id="UP000758155">
    <property type="component" value="Unassembled WGS sequence"/>
</dbReference>
<dbReference type="Gene3D" id="2.60.120.260">
    <property type="entry name" value="Galactose-binding domain-like"/>
    <property type="match status" value="1"/>
</dbReference>
<organism evidence="3 4">
    <name type="scientific">Didymella heteroderae</name>
    <dbReference type="NCBI Taxonomy" id="1769908"/>
    <lineage>
        <taxon>Eukaryota</taxon>
        <taxon>Fungi</taxon>
        <taxon>Dikarya</taxon>
        <taxon>Ascomycota</taxon>
        <taxon>Pezizomycotina</taxon>
        <taxon>Dothideomycetes</taxon>
        <taxon>Pleosporomycetidae</taxon>
        <taxon>Pleosporales</taxon>
        <taxon>Pleosporineae</taxon>
        <taxon>Didymellaceae</taxon>
        <taxon>Didymella</taxon>
    </lineage>
</organism>
<reference evidence="3" key="1">
    <citation type="submission" date="2019-04" db="EMBL/GenBank/DDBJ databases">
        <title>Sequencing of skin fungus with MAO and IRED activity.</title>
        <authorList>
            <person name="Marsaioli A.J."/>
            <person name="Bonatto J.M.C."/>
            <person name="Reis Junior O."/>
        </authorList>
    </citation>
    <scope>NUCLEOTIDE SEQUENCE</scope>
    <source>
        <strain evidence="3">28M1</strain>
    </source>
</reference>
<dbReference type="InterPro" id="IPR003305">
    <property type="entry name" value="CenC_carb-bd"/>
</dbReference>
<evidence type="ECO:0000256" key="1">
    <source>
        <dbReference type="ARBA" id="ARBA00022801"/>
    </source>
</evidence>
<dbReference type="SUPFAM" id="SSF49785">
    <property type="entry name" value="Galactose-binding domain-like"/>
    <property type="match status" value="1"/>
</dbReference>
<feature type="domain" description="CBM-cenC" evidence="2">
    <location>
        <begin position="188"/>
        <end position="279"/>
    </location>
</feature>
<accession>A0A9P4X097</accession>
<keyword evidence="4" id="KW-1185">Reference proteome</keyword>
<dbReference type="InterPro" id="IPR008979">
    <property type="entry name" value="Galactose-bd-like_sf"/>
</dbReference>
<dbReference type="OrthoDB" id="3788364at2759"/>
<proteinExistence type="predicted"/>
<evidence type="ECO:0000313" key="4">
    <source>
        <dbReference type="Proteomes" id="UP000758155"/>
    </source>
</evidence>